<keyword evidence="2" id="KW-1185">Reference proteome</keyword>
<protein>
    <submittedName>
        <fullName evidence="1">Uncharacterized protein</fullName>
    </submittedName>
</protein>
<evidence type="ECO:0000313" key="1">
    <source>
        <dbReference type="EMBL" id="CAB3790044.1"/>
    </source>
</evidence>
<proteinExistence type="predicted"/>
<gene>
    <name evidence="1" type="ORF">LMG28138_02903</name>
</gene>
<evidence type="ECO:0000313" key="2">
    <source>
        <dbReference type="Proteomes" id="UP000494115"/>
    </source>
</evidence>
<accession>A0A6S7B917</accession>
<sequence length="48" mass="5569">MTIENHKSLTEVRHGLREDDREAEISVLAGTRSIFRDSKERCVKRTTP</sequence>
<name>A0A6S7B917_9BURK</name>
<dbReference type="Proteomes" id="UP000494115">
    <property type="component" value="Unassembled WGS sequence"/>
</dbReference>
<organism evidence="1 2">
    <name type="scientific">Pararobbsia alpina</name>
    <dbReference type="NCBI Taxonomy" id="621374"/>
    <lineage>
        <taxon>Bacteria</taxon>
        <taxon>Pseudomonadati</taxon>
        <taxon>Pseudomonadota</taxon>
        <taxon>Betaproteobacteria</taxon>
        <taxon>Burkholderiales</taxon>
        <taxon>Burkholderiaceae</taxon>
        <taxon>Pararobbsia</taxon>
    </lineage>
</organism>
<reference evidence="1 2" key="1">
    <citation type="submission" date="2020-04" db="EMBL/GenBank/DDBJ databases">
        <authorList>
            <person name="De Canck E."/>
        </authorList>
    </citation>
    <scope>NUCLEOTIDE SEQUENCE [LARGE SCALE GENOMIC DNA]</scope>
    <source>
        <strain evidence="1 2">LMG 28138</strain>
    </source>
</reference>
<dbReference type="EMBL" id="CADIKM010000012">
    <property type="protein sequence ID" value="CAB3790044.1"/>
    <property type="molecule type" value="Genomic_DNA"/>
</dbReference>
<dbReference type="AlphaFoldDB" id="A0A6S7B917"/>